<protein>
    <submittedName>
        <fullName evidence="7">Na/Pi cotransporter family protein</fullName>
    </submittedName>
</protein>
<evidence type="ECO:0000256" key="6">
    <source>
        <dbReference type="SAM" id="Phobius"/>
    </source>
</evidence>
<dbReference type="NCBIfam" id="NF037997">
    <property type="entry name" value="Na_Pi_symport"/>
    <property type="match status" value="1"/>
</dbReference>
<feature type="transmembrane region" description="Helical" evidence="6">
    <location>
        <begin position="282"/>
        <end position="299"/>
    </location>
</feature>
<dbReference type="PANTHER" id="PTHR10010">
    <property type="entry name" value="SOLUTE CARRIER FAMILY 34 SODIUM PHOSPHATE , MEMBER 2-RELATED"/>
    <property type="match status" value="1"/>
</dbReference>
<evidence type="ECO:0000256" key="2">
    <source>
        <dbReference type="ARBA" id="ARBA00022475"/>
    </source>
</evidence>
<dbReference type="Proteomes" id="UP000554004">
    <property type="component" value="Unassembled WGS sequence"/>
</dbReference>
<dbReference type="InterPro" id="IPR038078">
    <property type="entry name" value="PhoU-like_sf"/>
</dbReference>
<dbReference type="InterPro" id="IPR003841">
    <property type="entry name" value="Na/Pi_transpt"/>
</dbReference>
<keyword evidence="5 6" id="KW-0472">Membrane</keyword>
<keyword evidence="3 6" id="KW-0812">Transmembrane</keyword>
<feature type="transmembrane region" description="Helical" evidence="6">
    <location>
        <begin position="54"/>
        <end position="87"/>
    </location>
</feature>
<evidence type="ECO:0000313" key="8">
    <source>
        <dbReference type="Proteomes" id="UP000554004"/>
    </source>
</evidence>
<evidence type="ECO:0000256" key="1">
    <source>
        <dbReference type="ARBA" id="ARBA00004651"/>
    </source>
</evidence>
<sequence>MDIFKTEYLQIALAFISALILFLYAIDALSKEIQDLASNKFREILGKLAKNKYLGTLFGALLTALLQSSTAVGVMTILLVNTGVISFHNSLGILFGSNIGTTVTAQLVLLDSTILAPLLMIVGLLLGAIGKKTKIISKPIFHIGFLLLSLTLISSAIEPLKSNPEVMQLFSNLSNPLVAFSVSALFTALIHSSSVTTGIIVILAQNGLIPIEVAIPMVLGANVGTNLTALIAAVRLNLFAKRVAVADFMFDAIGTFIFMFLIKPFSWSMQYLSSDPGVQTALAHLIFNVIATLIFLTFSKPFEKLVITLVKGNEEEILFKTKYLKGDEKGKPRKRINCIKLEITYSIENTIKLYQKAISLFYNPSNTTQMEISKFETLNDYLDDEITKAILQLTQVKLSPRDAHATVTLIKISNTIEQLGDLGNDLSQVFLRMHKLGMSNKEINIEKLTDIHNRLIDLFRDIEKNIITSDERKLALIKVKEEEITALINEQFDIHVLRLQKDAKYDGTIFVDAISIIESSVYKVRSIRKLILKQIRDYGS</sequence>
<dbReference type="GO" id="GO:0005886">
    <property type="term" value="C:plasma membrane"/>
    <property type="evidence" value="ECO:0007669"/>
    <property type="project" value="UniProtKB-SubCell"/>
</dbReference>
<accession>A0A847EUU7</accession>
<dbReference type="GO" id="GO:0044341">
    <property type="term" value="P:sodium-dependent phosphate transport"/>
    <property type="evidence" value="ECO:0007669"/>
    <property type="project" value="InterPro"/>
</dbReference>
<name>A0A847EUU7_9BACT</name>
<dbReference type="EMBL" id="JAAZAL010000121">
    <property type="protein sequence ID" value="NLE31298.1"/>
    <property type="molecule type" value="Genomic_DNA"/>
</dbReference>
<keyword evidence="4 6" id="KW-1133">Transmembrane helix</keyword>
<feature type="transmembrane region" description="Helical" evidence="6">
    <location>
        <begin position="243"/>
        <end position="262"/>
    </location>
</feature>
<feature type="transmembrane region" description="Helical" evidence="6">
    <location>
        <begin position="177"/>
        <end position="204"/>
    </location>
</feature>
<evidence type="ECO:0000256" key="5">
    <source>
        <dbReference type="ARBA" id="ARBA00023136"/>
    </source>
</evidence>
<dbReference type="PANTHER" id="PTHR10010:SF46">
    <property type="entry name" value="SODIUM-DEPENDENT PHOSPHATE TRANSPORT PROTEIN 2B"/>
    <property type="match status" value="1"/>
</dbReference>
<comment type="caution">
    <text evidence="7">The sequence shown here is derived from an EMBL/GenBank/DDBJ whole genome shotgun (WGS) entry which is preliminary data.</text>
</comment>
<keyword evidence="2" id="KW-1003">Cell membrane</keyword>
<evidence type="ECO:0000256" key="3">
    <source>
        <dbReference type="ARBA" id="ARBA00022692"/>
    </source>
</evidence>
<dbReference type="GO" id="GO:0005436">
    <property type="term" value="F:sodium:phosphate symporter activity"/>
    <property type="evidence" value="ECO:0007669"/>
    <property type="project" value="InterPro"/>
</dbReference>
<dbReference type="Pfam" id="PF02690">
    <property type="entry name" value="Na_Pi_cotrans"/>
    <property type="match status" value="2"/>
</dbReference>
<reference evidence="7 8" key="1">
    <citation type="journal article" date="2020" name="Biotechnol. Biofuels">
        <title>New insights from the biogas microbiome by comprehensive genome-resolved metagenomics of nearly 1600 species originating from multiple anaerobic digesters.</title>
        <authorList>
            <person name="Campanaro S."/>
            <person name="Treu L."/>
            <person name="Rodriguez-R L.M."/>
            <person name="Kovalovszki A."/>
            <person name="Ziels R.M."/>
            <person name="Maus I."/>
            <person name="Zhu X."/>
            <person name="Kougias P.G."/>
            <person name="Basile A."/>
            <person name="Luo G."/>
            <person name="Schluter A."/>
            <person name="Konstantinidis K.T."/>
            <person name="Angelidaki I."/>
        </authorList>
    </citation>
    <scope>NUCLEOTIDE SEQUENCE [LARGE SCALE GENOMIC DNA]</scope>
    <source>
        <strain evidence="7">AS06rmzACSIP_421</strain>
    </source>
</reference>
<evidence type="ECO:0000313" key="7">
    <source>
        <dbReference type="EMBL" id="NLE31298.1"/>
    </source>
</evidence>
<dbReference type="Gene3D" id="1.20.58.220">
    <property type="entry name" value="Phosphate transport system protein phou homolog 2, domain 2"/>
    <property type="match status" value="1"/>
</dbReference>
<dbReference type="AlphaFoldDB" id="A0A847EUU7"/>
<evidence type="ECO:0000256" key="4">
    <source>
        <dbReference type="ARBA" id="ARBA00022989"/>
    </source>
</evidence>
<feature type="transmembrane region" description="Helical" evidence="6">
    <location>
        <begin position="107"/>
        <end position="128"/>
    </location>
</feature>
<proteinExistence type="predicted"/>
<feature type="transmembrane region" description="Helical" evidence="6">
    <location>
        <begin position="12"/>
        <end position="33"/>
    </location>
</feature>
<comment type="subcellular location">
    <subcellularLocation>
        <location evidence="1">Cell membrane</location>
        <topology evidence="1">Multi-pass membrane protein</topology>
    </subcellularLocation>
</comment>
<dbReference type="SUPFAM" id="SSF109755">
    <property type="entry name" value="PhoU-like"/>
    <property type="match status" value="1"/>
</dbReference>
<organism evidence="7 8">
    <name type="scientific">Candidatus Dojkabacteria bacterium</name>
    <dbReference type="NCBI Taxonomy" id="2099670"/>
    <lineage>
        <taxon>Bacteria</taxon>
        <taxon>Candidatus Dojkabacteria</taxon>
    </lineage>
</organism>
<feature type="transmembrane region" description="Helical" evidence="6">
    <location>
        <begin position="140"/>
        <end position="157"/>
    </location>
</feature>
<gene>
    <name evidence="7" type="ORF">GX618_03435</name>
</gene>